<dbReference type="PANTHER" id="PTHR23235:SF120">
    <property type="entry name" value="KRUPPEL-LIKE FACTOR 15"/>
    <property type="match status" value="1"/>
</dbReference>
<gene>
    <name evidence="7" type="ORF">HO173_005650</name>
</gene>
<feature type="domain" description="C2H2-type" evidence="6">
    <location>
        <begin position="326"/>
        <end position="344"/>
    </location>
</feature>
<dbReference type="GO" id="GO:0000978">
    <property type="term" value="F:RNA polymerase II cis-regulatory region sequence-specific DNA binding"/>
    <property type="evidence" value="ECO:0007669"/>
    <property type="project" value="TreeGrafter"/>
</dbReference>
<feature type="region of interest" description="Disordered" evidence="5">
    <location>
        <begin position="1"/>
        <end position="90"/>
    </location>
</feature>
<evidence type="ECO:0000259" key="6">
    <source>
        <dbReference type="PROSITE" id="PS50157"/>
    </source>
</evidence>
<name>A0A8H6FWK0_9LECA</name>
<dbReference type="Pfam" id="PF00096">
    <property type="entry name" value="zf-C2H2"/>
    <property type="match status" value="2"/>
</dbReference>
<accession>A0A8H6FWK0</accession>
<dbReference type="PANTHER" id="PTHR23235">
    <property type="entry name" value="KRUEPPEL-LIKE TRANSCRIPTION FACTOR"/>
    <property type="match status" value="1"/>
</dbReference>
<keyword evidence="8" id="KW-1185">Reference proteome</keyword>
<dbReference type="InterPro" id="IPR036236">
    <property type="entry name" value="Znf_C2H2_sf"/>
</dbReference>
<feature type="compositionally biased region" description="Polar residues" evidence="5">
    <location>
        <begin position="69"/>
        <end position="90"/>
    </location>
</feature>
<dbReference type="InterPro" id="IPR013087">
    <property type="entry name" value="Znf_C2H2_type"/>
</dbReference>
<keyword evidence="1" id="KW-0479">Metal-binding</keyword>
<feature type="compositionally biased region" description="Polar residues" evidence="5">
    <location>
        <begin position="410"/>
        <end position="424"/>
    </location>
</feature>
<dbReference type="OrthoDB" id="6910977at2759"/>
<dbReference type="SMART" id="SM00355">
    <property type="entry name" value="ZnF_C2H2"/>
    <property type="match status" value="3"/>
</dbReference>
<reference evidence="7 8" key="1">
    <citation type="journal article" date="2020" name="Genomics">
        <title>Complete, high-quality genomes from long-read metagenomic sequencing of two wolf lichen thalli reveals enigmatic genome architecture.</title>
        <authorList>
            <person name="McKenzie S.K."/>
            <person name="Walston R.F."/>
            <person name="Allen J.L."/>
        </authorList>
    </citation>
    <scope>NUCLEOTIDE SEQUENCE [LARGE SCALE GENOMIC DNA]</scope>
    <source>
        <strain evidence="7">WasteWater2</strain>
    </source>
</reference>
<dbReference type="SUPFAM" id="SSF57667">
    <property type="entry name" value="beta-beta-alpha zinc fingers"/>
    <property type="match status" value="2"/>
</dbReference>
<protein>
    <recommendedName>
        <fullName evidence="6">C2H2-type domain-containing protein</fullName>
    </recommendedName>
</protein>
<feature type="region of interest" description="Disordered" evidence="5">
    <location>
        <begin position="131"/>
        <end position="150"/>
    </location>
</feature>
<proteinExistence type="predicted"/>
<keyword evidence="3" id="KW-0862">Zinc</keyword>
<feature type="region of interest" description="Disordered" evidence="5">
    <location>
        <begin position="390"/>
        <end position="424"/>
    </location>
</feature>
<evidence type="ECO:0000256" key="4">
    <source>
        <dbReference type="PROSITE-ProRule" id="PRU00042"/>
    </source>
</evidence>
<dbReference type="GO" id="GO:0000981">
    <property type="term" value="F:DNA-binding transcription factor activity, RNA polymerase II-specific"/>
    <property type="evidence" value="ECO:0007669"/>
    <property type="project" value="TreeGrafter"/>
</dbReference>
<evidence type="ECO:0000256" key="1">
    <source>
        <dbReference type="ARBA" id="ARBA00022723"/>
    </source>
</evidence>
<evidence type="ECO:0000256" key="5">
    <source>
        <dbReference type="SAM" id="MobiDB-lite"/>
    </source>
</evidence>
<evidence type="ECO:0000313" key="8">
    <source>
        <dbReference type="Proteomes" id="UP000578531"/>
    </source>
</evidence>
<feature type="domain" description="C2H2-type" evidence="6">
    <location>
        <begin position="291"/>
        <end position="325"/>
    </location>
</feature>
<feature type="compositionally biased region" description="Low complexity" evidence="5">
    <location>
        <begin position="390"/>
        <end position="401"/>
    </location>
</feature>
<dbReference type="Proteomes" id="UP000578531">
    <property type="component" value="Unassembled WGS sequence"/>
</dbReference>
<dbReference type="RefSeq" id="XP_037165374.1">
    <property type="nucleotide sequence ID" value="XM_037307565.1"/>
</dbReference>
<dbReference type="GO" id="GO:0008270">
    <property type="term" value="F:zinc ion binding"/>
    <property type="evidence" value="ECO:0007669"/>
    <property type="project" value="UniProtKB-KW"/>
</dbReference>
<dbReference type="GeneID" id="59287312"/>
<dbReference type="PROSITE" id="PS50157">
    <property type="entry name" value="ZINC_FINGER_C2H2_2"/>
    <property type="match status" value="3"/>
</dbReference>
<feature type="compositionally biased region" description="Low complexity" evidence="5">
    <location>
        <begin position="136"/>
        <end position="147"/>
    </location>
</feature>
<evidence type="ECO:0000256" key="2">
    <source>
        <dbReference type="ARBA" id="ARBA00022771"/>
    </source>
</evidence>
<keyword evidence="2 4" id="KW-0863">Zinc-finger</keyword>
<dbReference type="Gene3D" id="3.30.160.60">
    <property type="entry name" value="Classic Zinc Finger"/>
    <property type="match status" value="2"/>
</dbReference>
<dbReference type="AlphaFoldDB" id="A0A8H6FWK0"/>
<comment type="caution">
    <text evidence="7">The sequence shown here is derived from an EMBL/GenBank/DDBJ whole genome shotgun (WGS) entry which is preliminary data.</text>
</comment>
<evidence type="ECO:0000256" key="3">
    <source>
        <dbReference type="ARBA" id="ARBA00022833"/>
    </source>
</evidence>
<evidence type="ECO:0000313" key="7">
    <source>
        <dbReference type="EMBL" id="KAF6236022.1"/>
    </source>
</evidence>
<dbReference type="EMBL" id="JACCJC010000021">
    <property type="protein sequence ID" value="KAF6236022.1"/>
    <property type="molecule type" value="Genomic_DNA"/>
</dbReference>
<feature type="compositionally biased region" description="Polar residues" evidence="5">
    <location>
        <begin position="1"/>
        <end position="27"/>
    </location>
</feature>
<dbReference type="PROSITE" id="PS00028">
    <property type="entry name" value="ZINC_FINGER_C2H2_1"/>
    <property type="match status" value="1"/>
</dbReference>
<sequence>MNLTPQSMRSPMSPYNQQPKQSFSSQRRYPATPQPEPTSMEQPNRGLGIFECPLPQQQSTIQELPPSPQASDNWSHSSMMEQDFPQTSQPPDIFSAAFDPFSGYSTNANTGMISTQSPEAPGLVFCQSPPSTNMPSHRSSMSSSYSSPVQHGAEYYTPRVKVEDGSEWYPSPGNEQVLQRSLTTQGITNYSNGVSPINGPSDDFYKNQPGDWAKPNTSGYGNDMNMIGEDTRSKFDAAPVLPSVNRIKKKRQRTTPEEATHECRVCGKLFKRSYNWKSHMETHNPERKYPHPCTAMVGNALCTKKFQRKTDLDRHYDSVHLKARNHRCNLCGNRFARRDTLRRHTEDGCPKRFELGFREGSAATPARWSFTNFPARSKSYNVGIPHPSSMAPPMSAAPTSTFPNYERPQFVSSPIQTQSSVFAS</sequence>
<feature type="domain" description="C2H2-type" evidence="6">
    <location>
        <begin position="261"/>
        <end position="288"/>
    </location>
</feature>
<organism evidence="7 8">
    <name type="scientific">Letharia columbiana</name>
    <dbReference type="NCBI Taxonomy" id="112416"/>
    <lineage>
        <taxon>Eukaryota</taxon>
        <taxon>Fungi</taxon>
        <taxon>Dikarya</taxon>
        <taxon>Ascomycota</taxon>
        <taxon>Pezizomycotina</taxon>
        <taxon>Lecanoromycetes</taxon>
        <taxon>OSLEUM clade</taxon>
        <taxon>Lecanoromycetidae</taxon>
        <taxon>Lecanorales</taxon>
        <taxon>Lecanorineae</taxon>
        <taxon>Parmeliaceae</taxon>
        <taxon>Letharia</taxon>
    </lineage>
</organism>